<dbReference type="HOGENOM" id="CLU_937188_0_0_1"/>
<accession>T0MCH8</accession>
<feature type="domain" description="Myb-like" evidence="1">
    <location>
        <begin position="197"/>
        <end position="247"/>
    </location>
</feature>
<dbReference type="Gene3D" id="1.10.10.60">
    <property type="entry name" value="Homeodomain-like"/>
    <property type="match status" value="1"/>
</dbReference>
<name>T0MCH8_9MICR</name>
<sequence>MNSYINQIEDNNKINIKTENDLNKIINEDNILDTNTIYNITNTSNIDTNKEYNNINTTKTPKLMIEETTIKDDFNSVKFVGDELKEFKKLVLKFKNNLDCIHSNMKNRSMQDIVYNYYLNKNKTHNYIKKKNRRISDKEMNLIIDKEWTQEEKDIFHLKYPIFGKNVSKYQKFILKSIKDLRIYLLCYLKKIKKPEAKKFNKKDWSKDEQQLFAVFYSYYNKKWGNMVEHFPNKNKEDLKMYFNKYFKLLSVEEQRFETSLREYKLESRTDPVLHVKNKDRDYEYLELVGLLKRSVM</sequence>
<evidence type="ECO:0000313" key="2">
    <source>
        <dbReference type="EMBL" id="EQB60866.1"/>
    </source>
</evidence>
<dbReference type="InterPro" id="IPR001005">
    <property type="entry name" value="SANT/Myb"/>
</dbReference>
<dbReference type="PROSITE" id="PS50090">
    <property type="entry name" value="MYB_LIKE"/>
    <property type="match status" value="1"/>
</dbReference>
<keyword evidence="3" id="KW-1185">Reference proteome</keyword>
<dbReference type="CDD" id="cd00167">
    <property type="entry name" value="SANT"/>
    <property type="match status" value="1"/>
</dbReference>
<dbReference type="EMBL" id="KE647219">
    <property type="protein sequence ID" value="EQB60866.1"/>
    <property type="molecule type" value="Genomic_DNA"/>
</dbReference>
<dbReference type="InterPro" id="IPR009057">
    <property type="entry name" value="Homeodomain-like_sf"/>
</dbReference>
<dbReference type="VEuPathDB" id="MicrosporidiaDB:NAPIS_ORF01565"/>
<organism evidence="2 3">
    <name type="scientific">Vairimorpha apis BRL 01</name>
    <dbReference type="NCBI Taxonomy" id="1037528"/>
    <lineage>
        <taxon>Eukaryota</taxon>
        <taxon>Fungi</taxon>
        <taxon>Fungi incertae sedis</taxon>
        <taxon>Microsporidia</taxon>
        <taxon>Nosematidae</taxon>
        <taxon>Vairimorpha</taxon>
    </lineage>
</organism>
<dbReference type="SUPFAM" id="SSF46689">
    <property type="entry name" value="Homeodomain-like"/>
    <property type="match status" value="1"/>
</dbReference>
<evidence type="ECO:0000313" key="3">
    <source>
        <dbReference type="Proteomes" id="UP000053780"/>
    </source>
</evidence>
<dbReference type="AlphaFoldDB" id="T0MCH8"/>
<dbReference type="OrthoDB" id="2193595at2759"/>
<gene>
    <name evidence="2" type="ORF">NAPIS_ORF01565</name>
</gene>
<reference evidence="2 3" key="1">
    <citation type="journal article" date="2013" name="BMC Genomics">
        <title>Genome sequencing and comparative genomics of honey bee microsporidia, Nosema apis reveal novel insights into host-parasite interactions.</title>
        <authorList>
            <person name="Chen Yp."/>
            <person name="Pettis J.S."/>
            <person name="Zhao Y."/>
            <person name="Liu X."/>
            <person name="Tallon L.J."/>
            <person name="Sadzewicz L.D."/>
            <person name="Li R."/>
            <person name="Zheng H."/>
            <person name="Huang S."/>
            <person name="Zhang X."/>
            <person name="Hamilton M.C."/>
            <person name="Pernal S.F."/>
            <person name="Melathopoulos A.P."/>
            <person name="Yan X."/>
            <person name="Evans J.D."/>
        </authorList>
    </citation>
    <scope>NUCLEOTIDE SEQUENCE [LARGE SCALE GENOMIC DNA]</scope>
    <source>
        <strain evidence="2 3">BRL 01</strain>
    </source>
</reference>
<protein>
    <recommendedName>
        <fullName evidence="1">Myb-like domain-containing protein</fullName>
    </recommendedName>
</protein>
<proteinExistence type="predicted"/>
<evidence type="ECO:0000259" key="1">
    <source>
        <dbReference type="PROSITE" id="PS50090"/>
    </source>
</evidence>
<dbReference type="SMART" id="SM00717">
    <property type="entry name" value="SANT"/>
    <property type="match status" value="3"/>
</dbReference>
<dbReference type="Proteomes" id="UP000053780">
    <property type="component" value="Unassembled WGS sequence"/>
</dbReference>